<dbReference type="RefSeq" id="WP_095909222.1">
    <property type="nucleotide sequence ID" value="NZ_CP022386.1"/>
</dbReference>
<evidence type="ECO:0000313" key="2">
    <source>
        <dbReference type="Proteomes" id="UP000217250"/>
    </source>
</evidence>
<gene>
    <name evidence="1" type="ORF">CGC50_00280</name>
</gene>
<protein>
    <recommendedName>
        <fullName evidence="3">Late embryogenesis abundant protein LEA-2 subgroup domain-containing protein</fullName>
    </recommendedName>
</protein>
<dbReference type="AlphaFoldDB" id="A0A250FNZ1"/>
<dbReference type="Proteomes" id="UP000217250">
    <property type="component" value="Chromosome"/>
</dbReference>
<reference evidence="2" key="1">
    <citation type="submission" date="2017-06" db="EMBL/GenBank/DDBJ databases">
        <title>Capnocytophaga spp. assemblies.</title>
        <authorList>
            <person name="Gulvik C.A."/>
        </authorList>
    </citation>
    <scope>NUCLEOTIDE SEQUENCE [LARGE SCALE GENOMIC DNA]</scope>
    <source>
        <strain evidence="2">H1496</strain>
    </source>
</reference>
<dbReference type="KEGG" id="cgh:CGC50_00280"/>
<dbReference type="OrthoDB" id="1150262at2"/>
<accession>A0A250FNZ1</accession>
<evidence type="ECO:0008006" key="3">
    <source>
        <dbReference type="Google" id="ProtNLM"/>
    </source>
</evidence>
<sequence length="171" mass="19590">MKTRSIVLLGLFGLGIAIYGMARAKAGQAKRLFEKIMFSFHRYRDSGAKLFQNKIWLRLDFALTNPTAEDFFIDTNGSIQLKVMRVYLKGKQIGYATLPEFYKLNLRAGGTAYIEDVYIELNGISLAGEIWDMIAQNKKDWIKYTDIINKLSFEIDIDGFGQIYTLKQSFS</sequence>
<evidence type="ECO:0000313" key="1">
    <source>
        <dbReference type="EMBL" id="ATA85726.1"/>
    </source>
</evidence>
<organism evidence="1 2">
    <name type="scientific">Capnocytophaga gingivalis</name>
    <dbReference type="NCBI Taxonomy" id="1017"/>
    <lineage>
        <taxon>Bacteria</taxon>
        <taxon>Pseudomonadati</taxon>
        <taxon>Bacteroidota</taxon>
        <taxon>Flavobacteriia</taxon>
        <taxon>Flavobacteriales</taxon>
        <taxon>Flavobacteriaceae</taxon>
        <taxon>Capnocytophaga</taxon>
    </lineage>
</organism>
<dbReference type="EMBL" id="CP022386">
    <property type="protein sequence ID" value="ATA85726.1"/>
    <property type="molecule type" value="Genomic_DNA"/>
</dbReference>
<name>A0A250FNZ1_9FLAO</name>
<proteinExistence type="predicted"/>
<dbReference type="GeneID" id="84807003"/>